<reference evidence="2 3" key="1">
    <citation type="submission" date="2018-10" db="EMBL/GenBank/DDBJ databases">
        <title>Sequencing the genomes of 1000 actinobacteria strains.</title>
        <authorList>
            <person name="Klenk H.-P."/>
        </authorList>
    </citation>
    <scope>NUCLEOTIDE SEQUENCE [LARGE SCALE GENOMIC DNA]</scope>
    <source>
        <strain evidence="2 3">DSM 45175</strain>
    </source>
</reference>
<dbReference type="InterPro" id="IPR029058">
    <property type="entry name" value="AB_hydrolase_fold"/>
</dbReference>
<dbReference type="Gene3D" id="3.40.50.1820">
    <property type="entry name" value="alpha/beta hydrolase"/>
    <property type="match status" value="1"/>
</dbReference>
<dbReference type="Pfam" id="PF12697">
    <property type="entry name" value="Abhydrolase_6"/>
    <property type="match status" value="1"/>
</dbReference>
<proteinExistence type="predicted"/>
<evidence type="ECO:0000313" key="3">
    <source>
        <dbReference type="Proteomes" id="UP000277671"/>
    </source>
</evidence>
<dbReference type="OrthoDB" id="3810256at2"/>
<gene>
    <name evidence="2" type="ORF">BDK92_0296</name>
</gene>
<dbReference type="RefSeq" id="WP_121153861.1">
    <property type="nucleotide sequence ID" value="NZ_RBKT01000001.1"/>
</dbReference>
<accession>A0A495JAZ5</accession>
<dbReference type="SUPFAM" id="SSF53474">
    <property type="entry name" value="alpha/beta-Hydrolases"/>
    <property type="match status" value="1"/>
</dbReference>
<evidence type="ECO:0000259" key="1">
    <source>
        <dbReference type="Pfam" id="PF12697"/>
    </source>
</evidence>
<protein>
    <submittedName>
        <fullName evidence="2">Alpha-beta hydrolase superfamily lysophospholipase</fullName>
    </submittedName>
</protein>
<feature type="domain" description="AB hydrolase-1" evidence="1">
    <location>
        <begin position="13"/>
        <end position="253"/>
    </location>
</feature>
<dbReference type="Proteomes" id="UP000277671">
    <property type="component" value="Unassembled WGS sequence"/>
</dbReference>
<dbReference type="PANTHER" id="PTHR43194">
    <property type="entry name" value="HYDROLASE ALPHA/BETA FOLD FAMILY"/>
    <property type="match status" value="1"/>
</dbReference>
<comment type="caution">
    <text evidence="2">The sequence shown here is derived from an EMBL/GenBank/DDBJ whole genome shotgun (WGS) entry which is preliminary data.</text>
</comment>
<dbReference type="PANTHER" id="PTHR43194:SF2">
    <property type="entry name" value="PEROXISOMAL MEMBRANE PROTEIN LPX1"/>
    <property type="match status" value="1"/>
</dbReference>
<sequence>MTTPADRSAADTIVLIHGLWMTPRSWEQWVDHYTRAGFRVLAPAWPGMEADVEQLRRDPSPIARLNMGRIIDHYDRIIRDLDRPPIIMGHSFGGSFTQVLADRGLGAAAVAIDSAGVKGVLRVPLSTLRTAWPILRSLGNRSKAVPLSPAQFHYAFTNTLSREESNRIYGRQHVPAAGGVLFEGAMANLNPRSALRINYANSDRAPLLFIAGGADHVAPPALNKSNAGRYRRSRAITGYHEFPGRAHFTLGQPGWQQVADYALEWAVEATATHTPDYQRKPAPVAGH</sequence>
<name>A0A495JAZ5_9ACTN</name>
<dbReference type="GO" id="GO:0016787">
    <property type="term" value="F:hydrolase activity"/>
    <property type="evidence" value="ECO:0007669"/>
    <property type="project" value="UniProtKB-KW"/>
</dbReference>
<dbReference type="AlphaFoldDB" id="A0A495JAZ5"/>
<dbReference type="InterPro" id="IPR050228">
    <property type="entry name" value="Carboxylesterase_BioH"/>
</dbReference>
<dbReference type="EMBL" id="RBKT01000001">
    <property type="protein sequence ID" value="RKR86075.1"/>
    <property type="molecule type" value="Genomic_DNA"/>
</dbReference>
<organism evidence="2 3">
    <name type="scientific">Micromonospora pisi</name>
    <dbReference type="NCBI Taxonomy" id="589240"/>
    <lineage>
        <taxon>Bacteria</taxon>
        <taxon>Bacillati</taxon>
        <taxon>Actinomycetota</taxon>
        <taxon>Actinomycetes</taxon>
        <taxon>Micromonosporales</taxon>
        <taxon>Micromonosporaceae</taxon>
        <taxon>Micromonospora</taxon>
    </lineage>
</organism>
<keyword evidence="2" id="KW-0378">Hydrolase</keyword>
<evidence type="ECO:0000313" key="2">
    <source>
        <dbReference type="EMBL" id="RKR86075.1"/>
    </source>
</evidence>
<dbReference type="InterPro" id="IPR000073">
    <property type="entry name" value="AB_hydrolase_1"/>
</dbReference>
<keyword evidence="3" id="KW-1185">Reference proteome</keyword>